<feature type="signal peptide" evidence="1">
    <location>
        <begin position="1"/>
        <end position="21"/>
    </location>
</feature>
<sequence length="296" mass="32825">MIRITLVAALAVVALSGSAFAGLEGEVQNKFIVTYNVVPDPFGLFAFYTMPRTTKEAEKSHFSQVAERSEDKTTVWCRKGDHRVCVLFDQQGTVAGIQISVSKKELDSVNAPGLNVKNIPEIFPQIIGNLDVYSTIAYFVNKETLTTNGGRLLAEETLTAPDGIYLLQTDINGVETGRLLVSNDESDALSAGFTEQACFHGMGKHYFQDLKKDGTCDAHRPYFLLYGPHTNKLNGFGLTMYGKPTQGRGWFETPPALVAKMIAPNSPSCMTQWINKYGLFTMHVFFVEKPWNTWCL</sequence>
<organism evidence="2">
    <name type="scientific">Aceria tosichella</name>
    <name type="common">wheat curl mite</name>
    <dbReference type="NCBI Taxonomy" id="561515"/>
    <lineage>
        <taxon>Eukaryota</taxon>
        <taxon>Metazoa</taxon>
        <taxon>Ecdysozoa</taxon>
        <taxon>Arthropoda</taxon>
        <taxon>Chelicerata</taxon>
        <taxon>Arachnida</taxon>
        <taxon>Acari</taxon>
        <taxon>Acariformes</taxon>
        <taxon>Trombidiformes</taxon>
        <taxon>Prostigmata</taxon>
        <taxon>Eupodina</taxon>
        <taxon>Eriophyoidea</taxon>
        <taxon>Eriophyidae</taxon>
        <taxon>Eriophyinae</taxon>
        <taxon>Aceriini</taxon>
        <taxon>Aceria</taxon>
    </lineage>
</organism>
<protein>
    <submittedName>
        <fullName evidence="2">Uncharacterized protein</fullName>
    </submittedName>
</protein>
<name>A0A6G1SNH5_9ACAR</name>
<dbReference type="AlphaFoldDB" id="A0A6G1SNH5"/>
<feature type="chain" id="PRO_5026308493" evidence="1">
    <location>
        <begin position="22"/>
        <end position="296"/>
    </location>
</feature>
<gene>
    <name evidence="2" type="ORF">g.9395</name>
</gene>
<proteinExistence type="predicted"/>
<evidence type="ECO:0000256" key="1">
    <source>
        <dbReference type="SAM" id="SignalP"/>
    </source>
</evidence>
<accession>A0A6G1SNH5</accession>
<keyword evidence="1" id="KW-0732">Signal</keyword>
<evidence type="ECO:0000313" key="2">
    <source>
        <dbReference type="EMBL" id="MDE52074.1"/>
    </source>
</evidence>
<reference evidence="2" key="1">
    <citation type="submission" date="2018-10" db="EMBL/GenBank/DDBJ databases">
        <title>Transcriptome assembly of Aceria tosichella (Wheat curl mite) Type 2.</title>
        <authorList>
            <person name="Scully E.D."/>
            <person name="Geib S.M."/>
            <person name="Palmer N.A."/>
            <person name="Gupta A.K."/>
            <person name="Sarath G."/>
            <person name="Tatineni S."/>
        </authorList>
    </citation>
    <scope>NUCLEOTIDE SEQUENCE</scope>
    <source>
        <strain evidence="2">LincolnNE</strain>
    </source>
</reference>
<dbReference type="EMBL" id="GGYP01007303">
    <property type="protein sequence ID" value="MDE52074.1"/>
    <property type="molecule type" value="Transcribed_RNA"/>
</dbReference>